<accession>A0A7L4P5L4</accession>
<organism evidence="2 3">
    <name type="scientific">Pyrobaculum arsenaticum</name>
    <dbReference type="NCBI Taxonomy" id="121277"/>
    <lineage>
        <taxon>Archaea</taxon>
        <taxon>Thermoproteota</taxon>
        <taxon>Thermoprotei</taxon>
        <taxon>Thermoproteales</taxon>
        <taxon>Thermoproteaceae</taxon>
        <taxon>Pyrobaculum</taxon>
    </lineage>
</organism>
<dbReference type="Pfam" id="PF07775">
    <property type="entry name" value="PaRep2b"/>
    <property type="match status" value="2"/>
</dbReference>
<gene>
    <name evidence="2" type="ORF">HC235_00360</name>
</gene>
<reference evidence="2 3" key="1">
    <citation type="journal article" date="2020" name="Nat. Commun.">
        <title>The structures of two archaeal type IV pili illuminate evolutionary relationships.</title>
        <authorList>
            <person name="Wang F."/>
            <person name="Baquero D.P."/>
            <person name="Su Z."/>
            <person name="Beltran L.C."/>
            <person name="Prangishvili D."/>
            <person name="Krupovic M."/>
            <person name="Egelman E.H."/>
        </authorList>
    </citation>
    <scope>NUCLEOTIDE SEQUENCE [LARGE SCALE GENOMIC DNA]</scope>
    <source>
        <strain evidence="2 3">2GA</strain>
    </source>
</reference>
<comment type="caution">
    <text evidence="2">The sequence shown here is derived from an EMBL/GenBank/DDBJ whole genome shotgun (WGS) entry which is preliminary data.</text>
</comment>
<dbReference type="AlphaFoldDB" id="A0A7L4P5L4"/>
<dbReference type="OMA" id="VQWEGGR"/>
<feature type="domain" description="PaRep2b" evidence="1">
    <location>
        <begin position="148"/>
        <end position="309"/>
    </location>
</feature>
<dbReference type="Proteomes" id="UP000554766">
    <property type="component" value="Unassembled WGS sequence"/>
</dbReference>
<keyword evidence="3" id="KW-1185">Reference proteome</keyword>
<protein>
    <submittedName>
        <fullName evidence="2">PaRep2b protein</fullName>
    </submittedName>
</protein>
<name>A0A7L4P5L4_9CREN</name>
<proteinExistence type="predicted"/>
<dbReference type="EMBL" id="JAAVJF010000001">
    <property type="protein sequence ID" value="NYR14448.1"/>
    <property type="molecule type" value="Genomic_DNA"/>
</dbReference>
<evidence type="ECO:0000313" key="2">
    <source>
        <dbReference type="EMBL" id="NYR14448.1"/>
    </source>
</evidence>
<evidence type="ECO:0000259" key="1">
    <source>
        <dbReference type="Pfam" id="PF07775"/>
    </source>
</evidence>
<evidence type="ECO:0000313" key="3">
    <source>
        <dbReference type="Proteomes" id="UP000554766"/>
    </source>
</evidence>
<dbReference type="InterPro" id="IPR011689">
    <property type="entry name" value="PaRep2b"/>
</dbReference>
<feature type="domain" description="PaRep2b" evidence="1">
    <location>
        <begin position="1"/>
        <end position="131"/>
    </location>
</feature>
<sequence length="313" mass="34927">MASILNTLGAVAEARQYGKEWHVVLYTDSITAICRVEWIEAVKALVEALHKNEIISGVKKDELLEELAAGPNVVKIAGVKMNVTAAKDGKSERLVIRYTPRSVEAFEAAVKALKEAGFEEGIHFTTRRPEEGEKGDKKPGIIRLKVRAGLWKLEELRRQGVGWTAEAVDKLEEIARARGFYDLLEEYLRPAREAETFDPRGMVAEDPERGIKAVVKDVWVQWEGGRPRVVVEYEANGKAKKYSFIWGVVTGGRVSVKVRLDEERDAVLAALTGDGSLRGKEHVTLTAKHLLAMAKIKGVGWQLLRWYAEVRGE</sequence>